<evidence type="ECO:0000256" key="1">
    <source>
        <dbReference type="SAM" id="MobiDB-lite"/>
    </source>
</evidence>
<name>A0A495VAK9_9GAMM</name>
<feature type="compositionally biased region" description="Basic residues" evidence="1">
    <location>
        <begin position="215"/>
        <end position="224"/>
    </location>
</feature>
<feature type="region of interest" description="Disordered" evidence="1">
    <location>
        <begin position="60"/>
        <end position="83"/>
    </location>
</feature>
<feature type="region of interest" description="Disordered" evidence="1">
    <location>
        <begin position="198"/>
        <end position="224"/>
    </location>
</feature>
<protein>
    <submittedName>
        <fullName evidence="2">Uncharacterized protein</fullName>
    </submittedName>
</protein>
<feature type="compositionally biased region" description="Basic residues" evidence="1">
    <location>
        <begin position="70"/>
        <end position="83"/>
    </location>
</feature>
<accession>A0A495VAK9</accession>
<evidence type="ECO:0000313" key="3">
    <source>
        <dbReference type="Proteomes" id="UP000274556"/>
    </source>
</evidence>
<dbReference type="EMBL" id="RBXL01000001">
    <property type="protein sequence ID" value="RKT45397.1"/>
    <property type="molecule type" value="Genomic_DNA"/>
</dbReference>
<dbReference type="AlphaFoldDB" id="A0A495VAK9"/>
<sequence>MQSGSGASSRSLSGPEPRPARYAMFLDGIGPGRLDGRWSRRAHDASPALSRVPSALCATCRPGGGDAQGHSRHRGRRRSHIQQKRRTFLISCRSVSRDRALRLPIFTIVDPGQEKLKQRGSPIVMIRTPPHTDADTQSQDRKTTSREDGDAQQGRRRTAWNASLGDRRLAALQPVTPSGTLVLDAVLLGSGLFSRRGRRHSVPAQGVRCPTAERRSRRRSKPRP</sequence>
<proteinExistence type="predicted"/>
<keyword evidence="3" id="KW-1185">Reference proteome</keyword>
<organism evidence="2 3">
    <name type="scientific">Thiocapsa rosea</name>
    <dbReference type="NCBI Taxonomy" id="69360"/>
    <lineage>
        <taxon>Bacteria</taxon>
        <taxon>Pseudomonadati</taxon>
        <taxon>Pseudomonadota</taxon>
        <taxon>Gammaproteobacteria</taxon>
        <taxon>Chromatiales</taxon>
        <taxon>Chromatiaceae</taxon>
        <taxon>Thiocapsa</taxon>
    </lineage>
</organism>
<comment type="caution">
    <text evidence="2">The sequence shown here is derived from an EMBL/GenBank/DDBJ whole genome shotgun (WGS) entry which is preliminary data.</text>
</comment>
<reference evidence="2 3" key="1">
    <citation type="submission" date="2018-10" db="EMBL/GenBank/DDBJ databases">
        <title>Genomic Encyclopedia of Archaeal and Bacterial Type Strains, Phase II (KMG-II): from individual species to whole genera.</title>
        <authorList>
            <person name="Goeker M."/>
        </authorList>
    </citation>
    <scope>NUCLEOTIDE SEQUENCE [LARGE SCALE GENOMIC DNA]</scope>
    <source>
        <strain evidence="2 3">DSM 235</strain>
    </source>
</reference>
<feature type="region of interest" description="Disordered" evidence="1">
    <location>
        <begin position="117"/>
        <end position="161"/>
    </location>
</feature>
<evidence type="ECO:0000313" key="2">
    <source>
        <dbReference type="EMBL" id="RKT45397.1"/>
    </source>
</evidence>
<feature type="compositionally biased region" description="Basic and acidic residues" evidence="1">
    <location>
        <begin position="130"/>
        <end position="149"/>
    </location>
</feature>
<dbReference type="Proteomes" id="UP000274556">
    <property type="component" value="Unassembled WGS sequence"/>
</dbReference>
<gene>
    <name evidence="2" type="ORF">BDD21_2847</name>
</gene>